<proteinExistence type="predicted"/>
<name>A0A5N6ERW6_9EURO</name>
<accession>A0A5N6ERW6</accession>
<dbReference type="Proteomes" id="UP000326799">
    <property type="component" value="Unassembled WGS sequence"/>
</dbReference>
<reference evidence="2 3" key="1">
    <citation type="submission" date="2019-04" db="EMBL/GenBank/DDBJ databases">
        <title>Fungal friends and foes A comparative genomics study of 23 Aspergillus species from section Flavi.</title>
        <authorList>
            <consortium name="DOE Joint Genome Institute"/>
            <person name="Kjaerbolling I."/>
            <person name="Vesth T.C."/>
            <person name="Frisvad J.C."/>
            <person name="Nybo J.L."/>
            <person name="Theobald S."/>
            <person name="Kildgaard S."/>
            <person name="Petersen T.I."/>
            <person name="Kuo A."/>
            <person name="Sato A."/>
            <person name="Lyhne E.K."/>
            <person name="Kogle M.E."/>
            <person name="Wiebenga A."/>
            <person name="Kun R.S."/>
            <person name="Lubbers R.J."/>
            <person name="Makela M.R."/>
            <person name="Barry K."/>
            <person name="Chovatia M."/>
            <person name="Clum A."/>
            <person name="Daum C."/>
            <person name="Haridas S."/>
            <person name="He G."/>
            <person name="LaButti K."/>
            <person name="Lipzen A."/>
            <person name="Mondo S."/>
            <person name="Pangilinan J."/>
            <person name="Riley R."/>
            <person name="Salamov A."/>
            <person name="Simmons B.A."/>
            <person name="Magnuson J.K."/>
            <person name="Henrissat B."/>
            <person name="Mortensen U.H."/>
            <person name="Larsen T.O."/>
            <person name="De vries R.P."/>
            <person name="Grigoriev I.V."/>
            <person name="Machida M."/>
            <person name="Baker S.E."/>
            <person name="Andersen M.R."/>
        </authorList>
    </citation>
    <scope>NUCLEOTIDE SEQUENCE [LARGE SCALE GENOMIC DNA]</scope>
    <source>
        <strain evidence="2 3">CBS 126849</strain>
    </source>
</reference>
<organism evidence="2 3">
    <name type="scientific">Aspergillus novoparasiticus</name>
    <dbReference type="NCBI Taxonomy" id="986946"/>
    <lineage>
        <taxon>Eukaryota</taxon>
        <taxon>Fungi</taxon>
        <taxon>Dikarya</taxon>
        <taxon>Ascomycota</taxon>
        <taxon>Pezizomycotina</taxon>
        <taxon>Eurotiomycetes</taxon>
        <taxon>Eurotiomycetidae</taxon>
        <taxon>Eurotiales</taxon>
        <taxon>Aspergillaceae</taxon>
        <taxon>Aspergillus</taxon>
        <taxon>Aspergillus subgen. Circumdati</taxon>
    </lineage>
</organism>
<feature type="region of interest" description="Disordered" evidence="1">
    <location>
        <begin position="150"/>
        <end position="174"/>
    </location>
</feature>
<evidence type="ECO:0000256" key="1">
    <source>
        <dbReference type="SAM" id="MobiDB-lite"/>
    </source>
</evidence>
<evidence type="ECO:0000313" key="2">
    <source>
        <dbReference type="EMBL" id="KAB8219999.1"/>
    </source>
</evidence>
<keyword evidence="3" id="KW-1185">Reference proteome</keyword>
<dbReference type="AlphaFoldDB" id="A0A5N6ERW6"/>
<gene>
    <name evidence="2" type="ORF">BDV33DRAFT_203924</name>
</gene>
<dbReference type="EMBL" id="ML733433">
    <property type="protein sequence ID" value="KAB8219999.1"/>
    <property type="molecule type" value="Genomic_DNA"/>
</dbReference>
<protein>
    <submittedName>
        <fullName evidence="2">Uncharacterized protein</fullName>
    </submittedName>
</protein>
<sequence length="191" mass="21044">MRPTAQAYYRDVSVLVLHWKNDDKGVDGLKSEPMNLFAGSYNLSTEHFREQFREYSDAMMTVHGGEHTLRIVVYSGHAQYADTTGLEWSEKRANAAGNLVGPMIGWRCTRGTIDTEEGDALYIFGCCSSDHGDGPEMSAAFGMGANGNSEHPLFAHASPHRQPQQLDRSDGSNKRITVCCREEAPQSAQTA</sequence>
<evidence type="ECO:0000313" key="3">
    <source>
        <dbReference type="Proteomes" id="UP000326799"/>
    </source>
</evidence>